<dbReference type="GO" id="GO:0008270">
    <property type="term" value="F:zinc ion binding"/>
    <property type="evidence" value="ECO:0007669"/>
    <property type="project" value="InterPro"/>
</dbReference>
<proteinExistence type="predicted"/>
<dbReference type="InterPro" id="IPR002711">
    <property type="entry name" value="HNH"/>
</dbReference>
<feature type="domain" description="HNH nuclease" evidence="1">
    <location>
        <begin position="289"/>
        <end position="349"/>
    </location>
</feature>
<evidence type="ECO:0000259" key="1">
    <source>
        <dbReference type="SMART" id="SM00507"/>
    </source>
</evidence>
<dbReference type="SMART" id="SM00507">
    <property type="entry name" value="HNHc"/>
    <property type="match status" value="1"/>
</dbReference>
<dbReference type="GO" id="GO:0003676">
    <property type="term" value="F:nucleic acid binding"/>
    <property type="evidence" value="ECO:0007669"/>
    <property type="project" value="InterPro"/>
</dbReference>
<evidence type="ECO:0000313" key="2">
    <source>
        <dbReference type="EMBL" id="OMG72445.1"/>
    </source>
</evidence>
<name>A0A1R1JAS9_9BURK</name>
<gene>
    <name evidence="2" type="ORF">BW685_15440</name>
</gene>
<comment type="caution">
    <text evidence="2">The sequence shown here is derived from an EMBL/GenBank/DDBJ whole genome shotgun (WGS) entry which is preliminary data.</text>
</comment>
<evidence type="ECO:0000313" key="3">
    <source>
        <dbReference type="Proteomes" id="UP000187194"/>
    </source>
</evidence>
<organism evidence="2 3">
    <name type="scientific">Burkholderia ubonensis</name>
    <dbReference type="NCBI Taxonomy" id="101571"/>
    <lineage>
        <taxon>Bacteria</taxon>
        <taxon>Pseudomonadati</taxon>
        <taxon>Pseudomonadota</taxon>
        <taxon>Betaproteobacteria</taxon>
        <taxon>Burkholderiales</taxon>
        <taxon>Burkholderiaceae</taxon>
        <taxon>Burkholderia</taxon>
        <taxon>Burkholderia cepacia complex</taxon>
    </lineage>
</organism>
<dbReference type="Pfam" id="PF01844">
    <property type="entry name" value="HNH"/>
    <property type="match status" value="1"/>
</dbReference>
<dbReference type="CDD" id="cd00085">
    <property type="entry name" value="HNHc"/>
    <property type="match status" value="1"/>
</dbReference>
<sequence length="354" mass="40156">MQNAQLSPIEHAIEYVRSTVLSPALNSQLPTKTKSKIKYVSSWLPKFKRVGDLAIYLSRFDGNRSSAVYSAMKGCGLTTFEDISIEFKRIFSQWVADVTRPSDFVVGKTYSPHDILIFVRNYDLRSGGMFVLESNGKPALIVIKATFKGGRYANEWLKQGEKLKYFLKSKDKIFGEHYKPNAAVMNVAGIPILTFVRESNKQQFICAGIFKYKKIHREADGSKWFELDRDKFDNPSETTDSKFIQDDLNTRIEQSLELSDDELERRARQAPKKPARLSASASIFDRDPNVIALALRRAQGHCQECNEAAPFIRKKDGTPYLEVHHRVPLAQGGDDSPENAVALCPNCHRRMHFG</sequence>
<dbReference type="InterPro" id="IPR003615">
    <property type="entry name" value="HNH_nuc"/>
</dbReference>
<reference evidence="2 3" key="1">
    <citation type="submission" date="2017-01" db="EMBL/GenBank/DDBJ databases">
        <title>Phylogeographic, genomic and meropenem susceptibility analysis of Burkholderia ubonensis.</title>
        <authorList>
            <person name="Price E.P."/>
            <person name="Sarovich D.S."/>
            <person name="Webb J.R."/>
            <person name="Hall C.M."/>
            <person name="Sahl J.W."/>
            <person name="Kaestli M."/>
            <person name="Mayo M."/>
            <person name="Harrington G."/>
            <person name="Baker A.L."/>
            <person name="Sidak-Loftis L.C."/>
            <person name="Lummis M."/>
            <person name="Schupp J.M."/>
            <person name="Gillece J.D."/>
            <person name="Tuanyok A."/>
            <person name="Warner J."/>
            <person name="Busch J.D."/>
            <person name="Keim P."/>
            <person name="Currie B.J."/>
            <person name="Wagner D.M."/>
        </authorList>
    </citation>
    <scope>NUCLEOTIDE SEQUENCE [LARGE SCALE GENOMIC DNA]</scope>
    <source>
        <strain evidence="2 3">A21</strain>
    </source>
</reference>
<dbReference type="Gene3D" id="1.10.30.50">
    <property type="match status" value="1"/>
</dbReference>
<dbReference type="GO" id="GO:0004519">
    <property type="term" value="F:endonuclease activity"/>
    <property type="evidence" value="ECO:0007669"/>
    <property type="project" value="InterPro"/>
</dbReference>
<dbReference type="AlphaFoldDB" id="A0A1R1JAS9"/>
<protein>
    <recommendedName>
        <fullName evidence="1">HNH nuclease domain-containing protein</fullName>
    </recommendedName>
</protein>
<dbReference type="Proteomes" id="UP000187194">
    <property type="component" value="Unassembled WGS sequence"/>
</dbReference>
<dbReference type="EMBL" id="MTJZ01000016">
    <property type="protein sequence ID" value="OMG72445.1"/>
    <property type="molecule type" value="Genomic_DNA"/>
</dbReference>
<dbReference type="RefSeq" id="WP_076477796.1">
    <property type="nucleotide sequence ID" value="NZ_MTJZ01000016.1"/>
</dbReference>
<accession>A0A1R1JAS9</accession>